<dbReference type="EMBL" id="QFFF01000001">
    <property type="protein sequence ID" value="PWG03493.1"/>
    <property type="molecule type" value="Genomic_DNA"/>
</dbReference>
<organism evidence="3 4">
    <name type="scientific">Allosphingosinicella humi</name>
    <dbReference type="NCBI Taxonomy" id="2068657"/>
    <lineage>
        <taxon>Bacteria</taxon>
        <taxon>Pseudomonadati</taxon>
        <taxon>Pseudomonadota</taxon>
        <taxon>Alphaproteobacteria</taxon>
        <taxon>Sphingomonadales</taxon>
        <taxon>Sphingomonadaceae</taxon>
        <taxon>Allosphingosinicella</taxon>
    </lineage>
</organism>
<dbReference type="InterPro" id="IPR025382">
    <property type="entry name" value="Cap4-like_endonuclease_dom"/>
</dbReference>
<evidence type="ECO:0000313" key="4">
    <source>
        <dbReference type="Proteomes" id="UP000245916"/>
    </source>
</evidence>
<dbReference type="Proteomes" id="UP000245916">
    <property type="component" value="Unassembled WGS sequence"/>
</dbReference>
<keyword evidence="4" id="KW-1185">Reference proteome</keyword>
<sequence>MSETGVAQGQPVAWPSINDAPPVEEGGPIARKGFTYQDEIAVSFLLVMLEDPALLRVHCETHDDLVLVWLLEGQTDECAEFVQVKAGEPDKLWSTADLCRKPTKTTLSIFEASLARDRHKEIALFRLVTLRPVVEALSPLTYDCGSEARALVAAELETLRDEIESKFPSLVSAKGNGCQYWLENCRWDVRYDLATAKNENRRRLLQLSNLAGLPLLYEQIDQLLDEMRAWTKAAGDAKWVPDKAKKIITRAQVLEWWQSKLAEIVDGKAEASGGKLAAKMIAADLPDELVLLAVDLRREYAAEVRTPRYMQADSIGQMQARVKSEALTLRSRLVAGELDLSGPAFHALCLAKMDEINAAPEAQQGAGAFLKGCLYDIADRCLLRFKRPAK</sequence>
<evidence type="ECO:0000259" key="2">
    <source>
        <dbReference type="Pfam" id="PF14130"/>
    </source>
</evidence>
<proteinExistence type="predicted"/>
<dbReference type="RefSeq" id="WP_109271631.1">
    <property type="nucleotide sequence ID" value="NZ_QFFF01000001.1"/>
</dbReference>
<reference evidence="3 4" key="1">
    <citation type="submission" date="2018-05" db="EMBL/GenBank/DDBJ databases">
        <title>Genome of Sphingosinicella humi QZX222.</title>
        <authorList>
            <person name="Qiao Z."/>
            <person name="Wang G."/>
        </authorList>
    </citation>
    <scope>NUCLEOTIDE SEQUENCE [LARGE SCALE GENOMIC DNA]</scope>
    <source>
        <strain evidence="3 4">QZX222</strain>
    </source>
</reference>
<name>A0A2U2J571_9SPHN</name>
<feature type="domain" description="CD-NTase associated protein 4-like DNA endonuclease" evidence="2">
    <location>
        <begin position="26"/>
        <end position="194"/>
    </location>
</feature>
<comment type="caution">
    <text evidence="3">The sequence shown here is derived from an EMBL/GenBank/DDBJ whole genome shotgun (WGS) entry which is preliminary data.</text>
</comment>
<dbReference type="Pfam" id="PF14130">
    <property type="entry name" value="Cap4_nuclease"/>
    <property type="match status" value="1"/>
</dbReference>
<evidence type="ECO:0000256" key="1">
    <source>
        <dbReference type="SAM" id="MobiDB-lite"/>
    </source>
</evidence>
<accession>A0A2U2J571</accession>
<gene>
    <name evidence="3" type="ORF">DF286_11890</name>
</gene>
<evidence type="ECO:0000313" key="3">
    <source>
        <dbReference type="EMBL" id="PWG03493.1"/>
    </source>
</evidence>
<dbReference type="OrthoDB" id="785623at2"/>
<dbReference type="GO" id="GO:0004518">
    <property type="term" value="F:nuclease activity"/>
    <property type="evidence" value="ECO:0007669"/>
    <property type="project" value="InterPro"/>
</dbReference>
<protein>
    <recommendedName>
        <fullName evidence="2">CD-NTase associated protein 4-like DNA endonuclease domain-containing protein</fullName>
    </recommendedName>
</protein>
<feature type="region of interest" description="Disordered" evidence="1">
    <location>
        <begin position="1"/>
        <end position="24"/>
    </location>
</feature>
<dbReference type="AlphaFoldDB" id="A0A2U2J571"/>